<dbReference type="EMBL" id="CAJVQC010059266">
    <property type="protein sequence ID" value="CAG8799615.1"/>
    <property type="molecule type" value="Genomic_DNA"/>
</dbReference>
<proteinExistence type="predicted"/>
<name>A0ACA9RMT4_9GLOM</name>
<accession>A0ACA9RMT4</accession>
<dbReference type="Proteomes" id="UP000789920">
    <property type="component" value="Unassembled WGS sequence"/>
</dbReference>
<reference evidence="1" key="1">
    <citation type="submission" date="2021-06" db="EMBL/GenBank/DDBJ databases">
        <authorList>
            <person name="Kallberg Y."/>
            <person name="Tangrot J."/>
            <person name="Rosling A."/>
        </authorList>
    </citation>
    <scope>NUCLEOTIDE SEQUENCE</scope>
    <source>
        <strain evidence="1">MA461A</strain>
    </source>
</reference>
<evidence type="ECO:0000313" key="1">
    <source>
        <dbReference type="EMBL" id="CAG8799615.1"/>
    </source>
</evidence>
<evidence type="ECO:0000313" key="2">
    <source>
        <dbReference type="Proteomes" id="UP000789920"/>
    </source>
</evidence>
<sequence length="373" mass="41217">INACGVLESAPIKLTPLPKIDNLDSYYPDTLKLTDPSPWIEFFETNLHKLVELVVKCSNNDDNGDNSPCDDVRQRATKFDSMFRKHLTLLRDRPAMYGALTVRSLLNLREQCLHELGFSDIFVKVKAEENKAALESLQKLLANIDSIQNVEDKIDLLIDNILAGNMFDWGSGQILDLLNKGELTFESAHTKIKKPELLNQTNKFKQRIVSKTKLPLRKAVIFVDNSGADIVLGIIPFARFLISLNMDIILAANSFPAANDVTADELIDILSSVSEMDSFIAAAWASKKLTVMATGSFSPCLDLIRINEDLARACENVDLVGMGRAIHTNYNAVFTCASLKLAVFKNSITANELGANVYDAIVLYDEGSAVETS</sequence>
<keyword evidence="2" id="KW-1185">Reference proteome</keyword>
<protein>
    <submittedName>
        <fullName evidence="1">21363_t:CDS:1</fullName>
    </submittedName>
</protein>
<gene>
    <name evidence="1" type="ORF">RPERSI_LOCUS20759</name>
</gene>
<comment type="caution">
    <text evidence="1">The sequence shown here is derived from an EMBL/GenBank/DDBJ whole genome shotgun (WGS) entry which is preliminary data.</text>
</comment>
<feature type="non-terminal residue" evidence="1">
    <location>
        <position position="1"/>
    </location>
</feature>
<organism evidence="1 2">
    <name type="scientific">Racocetra persica</name>
    <dbReference type="NCBI Taxonomy" id="160502"/>
    <lineage>
        <taxon>Eukaryota</taxon>
        <taxon>Fungi</taxon>
        <taxon>Fungi incertae sedis</taxon>
        <taxon>Mucoromycota</taxon>
        <taxon>Glomeromycotina</taxon>
        <taxon>Glomeromycetes</taxon>
        <taxon>Diversisporales</taxon>
        <taxon>Gigasporaceae</taxon>
        <taxon>Racocetra</taxon>
    </lineage>
</organism>